<accession>A0A069NF64</accession>
<dbReference type="SUPFAM" id="SSF46785">
    <property type="entry name" value="Winged helix' DNA-binding domain"/>
    <property type="match status" value="1"/>
</dbReference>
<organism evidence="2 3">
    <name type="scientific">Caballeronia grimmiae</name>
    <dbReference type="NCBI Taxonomy" id="1071679"/>
    <lineage>
        <taxon>Bacteria</taxon>
        <taxon>Pseudomonadati</taxon>
        <taxon>Pseudomonadota</taxon>
        <taxon>Betaproteobacteria</taxon>
        <taxon>Burkholderiales</taxon>
        <taxon>Burkholderiaceae</taxon>
        <taxon>Caballeronia</taxon>
    </lineage>
</organism>
<protein>
    <recommendedName>
        <fullName evidence="1">HTH hxlR-type domain-containing protein</fullName>
    </recommendedName>
</protein>
<dbReference type="Proteomes" id="UP000027439">
    <property type="component" value="Unassembled WGS sequence"/>
</dbReference>
<dbReference type="eggNOG" id="COG1733">
    <property type="taxonomic scope" value="Bacteria"/>
</dbReference>
<evidence type="ECO:0000313" key="3">
    <source>
        <dbReference type="Proteomes" id="UP000027439"/>
    </source>
</evidence>
<sequence>MEEDGIITRHVLPTKPVSVEYRLSDLGRSMLGPLATLINWAERNHPVIRAARLRYREKETP</sequence>
<comment type="caution">
    <text evidence="2">The sequence shown here is derived from an EMBL/GenBank/DDBJ whole genome shotgun (WGS) entry which is preliminary data.</text>
</comment>
<dbReference type="AlphaFoldDB" id="A0A069NF64"/>
<evidence type="ECO:0000259" key="1">
    <source>
        <dbReference type="PROSITE" id="PS51118"/>
    </source>
</evidence>
<gene>
    <name evidence="2" type="ORF">BG57_23795</name>
</gene>
<reference evidence="2 3" key="1">
    <citation type="submission" date="2014-03" db="EMBL/GenBank/DDBJ databases">
        <title>Draft Genome Sequences of Four Burkholderia Strains.</title>
        <authorList>
            <person name="Liu X.Y."/>
            <person name="Li C.X."/>
            <person name="Xu J.H."/>
        </authorList>
    </citation>
    <scope>NUCLEOTIDE SEQUENCE [LARGE SCALE GENOMIC DNA]</scope>
    <source>
        <strain evidence="2 3">R27</strain>
    </source>
</reference>
<dbReference type="InterPro" id="IPR002577">
    <property type="entry name" value="HTH_HxlR"/>
</dbReference>
<proteinExistence type="predicted"/>
<evidence type="ECO:0000313" key="2">
    <source>
        <dbReference type="EMBL" id="KDR27048.1"/>
    </source>
</evidence>
<dbReference type="PROSITE" id="PS51118">
    <property type="entry name" value="HTH_HXLR"/>
    <property type="match status" value="1"/>
</dbReference>
<dbReference type="Pfam" id="PF01638">
    <property type="entry name" value="HxlR"/>
    <property type="match status" value="1"/>
</dbReference>
<feature type="domain" description="HTH hxlR-type" evidence="1">
    <location>
        <begin position="1"/>
        <end position="49"/>
    </location>
</feature>
<dbReference type="STRING" id="1071679.BG57_23795"/>
<dbReference type="InterPro" id="IPR036388">
    <property type="entry name" value="WH-like_DNA-bd_sf"/>
</dbReference>
<dbReference type="InterPro" id="IPR036390">
    <property type="entry name" value="WH_DNA-bd_sf"/>
</dbReference>
<name>A0A069NF64_9BURK</name>
<dbReference type="Gene3D" id="1.10.10.10">
    <property type="entry name" value="Winged helix-like DNA-binding domain superfamily/Winged helix DNA-binding domain"/>
    <property type="match status" value="1"/>
</dbReference>
<dbReference type="EMBL" id="JFHE01000046">
    <property type="protein sequence ID" value="KDR27048.1"/>
    <property type="molecule type" value="Genomic_DNA"/>
</dbReference>